<evidence type="ECO:0000313" key="2">
    <source>
        <dbReference type="Proteomes" id="UP000828390"/>
    </source>
</evidence>
<protein>
    <submittedName>
        <fullName evidence="1">Uncharacterized protein</fullName>
    </submittedName>
</protein>
<organism evidence="1 2">
    <name type="scientific">Dreissena polymorpha</name>
    <name type="common">Zebra mussel</name>
    <name type="synonym">Mytilus polymorpha</name>
    <dbReference type="NCBI Taxonomy" id="45954"/>
    <lineage>
        <taxon>Eukaryota</taxon>
        <taxon>Metazoa</taxon>
        <taxon>Spiralia</taxon>
        <taxon>Lophotrochozoa</taxon>
        <taxon>Mollusca</taxon>
        <taxon>Bivalvia</taxon>
        <taxon>Autobranchia</taxon>
        <taxon>Heteroconchia</taxon>
        <taxon>Euheterodonta</taxon>
        <taxon>Imparidentia</taxon>
        <taxon>Neoheterodontei</taxon>
        <taxon>Myida</taxon>
        <taxon>Dreissenoidea</taxon>
        <taxon>Dreissenidae</taxon>
        <taxon>Dreissena</taxon>
    </lineage>
</organism>
<evidence type="ECO:0000313" key="1">
    <source>
        <dbReference type="EMBL" id="KAH3846919.1"/>
    </source>
</evidence>
<sequence>MWSARLLSDVQHDYICFCSITEFIGEVLEFTSGVTYEVNVIRESQGSTTD</sequence>
<gene>
    <name evidence="1" type="ORF">DPMN_089226</name>
</gene>
<dbReference type="EMBL" id="JAIWYP010000003">
    <property type="protein sequence ID" value="KAH3846919.1"/>
    <property type="molecule type" value="Genomic_DNA"/>
</dbReference>
<reference evidence="1" key="1">
    <citation type="journal article" date="2019" name="bioRxiv">
        <title>The Genome of the Zebra Mussel, Dreissena polymorpha: A Resource for Invasive Species Research.</title>
        <authorList>
            <person name="McCartney M.A."/>
            <person name="Auch B."/>
            <person name="Kono T."/>
            <person name="Mallez S."/>
            <person name="Zhang Y."/>
            <person name="Obille A."/>
            <person name="Becker A."/>
            <person name="Abrahante J.E."/>
            <person name="Garbe J."/>
            <person name="Badalamenti J.P."/>
            <person name="Herman A."/>
            <person name="Mangelson H."/>
            <person name="Liachko I."/>
            <person name="Sullivan S."/>
            <person name="Sone E.D."/>
            <person name="Koren S."/>
            <person name="Silverstein K.A.T."/>
            <person name="Beckman K.B."/>
            <person name="Gohl D.M."/>
        </authorList>
    </citation>
    <scope>NUCLEOTIDE SEQUENCE</scope>
    <source>
        <strain evidence="1">Duluth1</strain>
        <tissue evidence="1">Whole animal</tissue>
    </source>
</reference>
<dbReference type="Proteomes" id="UP000828390">
    <property type="component" value="Unassembled WGS sequence"/>
</dbReference>
<accession>A0A9D4KWJ2</accession>
<comment type="caution">
    <text evidence="1">The sequence shown here is derived from an EMBL/GenBank/DDBJ whole genome shotgun (WGS) entry which is preliminary data.</text>
</comment>
<keyword evidence="2" id="KW-1185">Reference proteome</keyword>
<dbReference type="AlphaFoldDB" id="A0A9D4KWJ2"/>
<proteinExistence type="predicted"/>
<name>A0A9D4KWJ2_DREPO</name>
<reference evidence="1" key="2">
    <citation type="submission" date="2020-11" db="EMBL/GenBank/DDBJ databases">
        <authorList>
            <person name="McCartney M.A."/>
            <person name="Auch B."/>
            <person name="Kono T."/>
            <person name="Mallez S."/>
            <person name="Becker A."/>
            <person name="Gohl D.M."/>
            <person name="Silverstein K.A.T."/>
            <person name="Koren S."/>
            <person name="Bechman K.B."/>
            <person name="Herman A."/>
            <person name="Abrahante J.E."/>
            <person name="Garbe J."/>
        </authorList>
    </citation>
    <scope>NUCLEOTIDE SEQUENCE</scope>
    <source>
        <strain evidence="1">Duluth1</strain>
        <tissue evidence="1">Whole animal</tissue>
    </source>
</reference>